<dbReference type="OrthoDB" id="10622534at2759"/>
<evidence type="ECO:0000313" key="2">
    <source>
        <dbReference type="EMBL" id="CAE0695276.1"/>
    </source>
</evidence>
<dbReference type="EMBL" id="CAKKNE010000005">
    <property type="protein sequence ID" value="CAH0375702.1"/>
    <property type="molecule type" value="Genomic_DNA"/>
</dbReference>
<feature type="region of interest" description="Disordered" evidence="1">
    <location>
        <begin position="1"/>
        <end position="25"/>
    </location>
</feature>
<sequence>METTGKHKTATPQSARCPTTAGGRTPFSPVYNTAGPAVVAKAQLACTPWRSIVPPEQTPAQPTAARVRIVPPAETPAQPTAAPKPHSFFEAAARTPHIAPEDDLVSWKPERLAALVARDVGGRRPSCTFDAATCAFNVVSCIAVRAGDSVVEASASRTISQFHRLRRDLLALMPRLSMSVMRVEALGGGRAPPALPALPAKSLRRQSVRNATARDVVTLSREGTARRLATKGPELTTWIRDVLAILRHRLGSRPSVAHAVTDASRSRVGQGAAAAEEAEALLVDFLLRDARLSVRRGGRAVVVHDGDEHLVCQSLLE</sequence>
<dbReference type="Proteomes" id="UP000789595">
    <property type="component" value="Unassembled WGS sequence"/>
</dbReference>
<evidence type="ECO:0000313" key="3">
    <source>
        <dbReference type="EMBL" id="CAH0375702.1"/>
    </source>
</evidence>
<keyword evidence="4" id="KW-1185">Reference proteome</keyword>
<evidence type="ECO:0000256" key="1">
    <source>
        <dbReference type="SAM" id="MobiDB-lite"/>
    </source>
</evidence>
<name>A0A7S4E7C0_9STRA</name>
<organism evidence="2">
    <name type="scientific">Pelagomonas calceolata</name>
    <dbReference type="NCBI Taxonomy" id="35677"/>
    <lineage>
        <taxon>Eukaryota</taxon>
        <taxon>Sar</taxon>
        <taxon>Stramenopiles</taxon>
        <taxon>Ochrophyta</taxon>
        <taxon>Pelagophyceae</taxon>
        <taxon>Pelagomonadales</taxon>
        <taxon>Pelagomonadaceae</taxon>
        <taxon>Pelagomonas</taxon>
    </lineage>
</organism>
<reference evidence="2" key="1">
    <citation type="submission" date="2021-01" db="EMBL/GenBank/DDBJ databases">
        <authorList>
            <person name="Corre E."/>
            <person name="Pelletier E."/>
            <person name="Niang G."/>
            <person name="Scheremetjew M."/>
            <person name="Finn R."/>
            <person name="Kale V."/>
            <person name="Holt S."/>
            <person name="Cochrane G."/>
            <person name="Meng A."/>
            <person name="Brown T."/>
            <person name="Cohen L."/>
        </authorList>
    </citation>
    <scope>NUCLEOTIDE SEQUENCE</scope>
    <source>
        <strain evidence="2">CCMP1756</strain>
    </source>
</reference>
<dbReference type="AlphaFoldDB" id="A0A7S4E7C0"/>
<gene>
    <name evidence="2" type="ORF">PCAL00307_LOCUS10712</name>
    <name evidence="3" type="ORF">PECAL_5P02390</name>
</gene>
<evidence type="ECO:0000313" key="4">
    <source>
        <dbReference type="Proteomes" id="UP000789595"/>
    </source>
</evidence>
<accession>A0A7S4E7C0</accession>
<proteinExistence type="predicted"/>
<protein>
    <submittedName>
        <fullName evidence="2">Uncharacterized protein</fullName>
    </submittedName>
</protein>
<dbReference type="EMBL" id="HBIW01012468">
    <property type="protein sequence ID" value="CAE0695276.1"/>
    <property type="molecule type" value="Transcribed_RNA"/>
</dbReference>
<reference evidence="3" key="2">
    <citation type="submission" date="2021-11" db="EMBL/GenBank/DDBJ databases">
        <authorList>
            <consortium name="Genoscope - CEA"/>
            <person name="William W."/>
        </authorList>
    </citation>
    <scope>NUCLEOTIDE SEQUENCE</scope>
</reference>